<name>A0A4R8VBY4_9MICO</name>
<dbReference type="Proteomes" id="UP000298488">
    <property type="component" value="Unassembled WGS sequence"/>
</dbReference>
<sequence length="528" mass="54232">MMLLSVLSGAIAVISVLSPHHPIDPLSAVHTAIMLASVLVQLFAIVVGAEAFAGEFGWGTIGATLAVSPRRGMLFSAKSIATCGTVVVLGLVSGLLAGGTALTVLALMGNAINPMVMMAGLASATGLAVGVGILSLLALALGALTRMRVVAILVPIGVLYILPLAVGLIPQGAVREWASAVLPSTAFTALTTVDPVGALLVLAVWCAAVVPAAVVRFVASDLSAVAAGHPRALRRNPGQQHSDGHPFRSTTGGRLRSELRKSWSLPSVRWIIAIAILLNMAFGIARASLNSVEGVSDNIHDALSIEYSFSITDGIGGIALLLAVLCAIQVASEFETGTAVATFVAAPRRWQVTWMKALLAAISGAAIGVFAVLLTAVVIVPIYAARGYIATPDVVADGLEAGGKAVIFLILISLMSAGIAGATRRSATTVIVMSAALIIGPALFNTILGFSRATDSPLLAVGNVARLFPWEGARFFSPPDGVTDFATIDGSGVLQVSAQFGIMMTAIWAAVALIGWFISDTRRPISVR</sequence>
<organism evidence="1 2">
    <name type="scientific">Terrimesophilobacter mesophilus</name>
    <dbReference type="NCBI Taxonomy" id="433647"/>
    <lineage>
        <taxon>Bacteria</taxon>
        <taxon>Bacillati</taxon>
        <taxon>Actinomycetota</taxon>
        <taxon>Actinomycetes</taxon>
        <taxon>Micrococcales</taxon>
        <taxon>Microbacteriaceae</taxon>
        <taxon>Terrimesophilobacter</taxon>
    </lineage>
</organism>
<evidence type="ECO:0000313" key="2">
    <source>
        <dbReference type="Proteomes" id="UP000298488"/>
    </source>
</evidence>
<evidence type="ECO:0008006" key="3">
    <source>
        <dbReference type="Google" id="ProtNLM"/>
    </source>
</evidence>
<evidence type="ECO:0000313" key="1">
    <source>
        <dbReference type="EMBL" id="TFB79916.1"/>
    </source>
</evidence>
<proteinExistence type="predicted"/>
<protein>
    <recommendedName>
        <fullName evidence="3">ABC-2 type transport system permease protein</fullName>
    </recommendedName>
</protein>
<comment type="caution">
    <text evidence="1">The sequence shown here is derived from an EMBL/GenBank/DDBJ whole genome shotgun (WGS) entry which is preliminary data.</text>
</comment>
<gene>
    <name evidence="1" type="ORF">E3N84_07575</name>
</gene>
<dbReference type="RefSeq" id="WP_134542258.1">
    <property type="nucleotide sequence ID" value="NZ_JACHBP010000001.1"/>
</dbReference>
<dbReference type="AlphaFoldDB" id="A0A4R8VBY4"/>
<keyword evidence="2" id="KW-1185">Reference proteome</keyword>
<dbReference type="EMBL" id="SOFI01000003">
    <property type="protein sequence ID" value="TFB79916.1"/>
    <property type="molecule type" value="Genomic_DNA"/>
</dbReference>
<reference evidence="1 2" key="1">
    <citation type="submission" date="2019-03" db="EMBL/GenBank/DDBJ databases">
        <title>Genomics of glacier-inhabiting Cryobacterium strains.</title>
        <authorList>
            <person name="Liu Q."/>
            <person name="Xin Y.-H."/>
        </authorList>
    </citation>
    <scope>NUCLEOTIDE SEQUENCE [LARGE SCALE GENOMIC DNA]</scope>
    <source>
        <strain evidence="1 2">CGMCC 1.10440</strain>
    </source>
</reference>
<accession>A0A4R8VBY4</accession>
<dbReference type="OrthoDB" id="4833149at2"/>